<sequence length="58" mass="6347">LFTAGRRISVEVIGTDLLVRSPCADGGEQAVRYHWDGEQMSVAQESKLACSWDAGQHN</sequence>
<comment type="caution">
    <text evidence="1">The sequence shown here is derived from an EMBL/GenBank/DDBJ whole genome shotgun (WGS) entry which is preliminary data.</text>
</comment>
<reference evidence="1 2" key="1">
    <citation type="submission" date="2020-08" db="EMBL/GenBank/DDBJ databases">
        <title>Genomic Encyclopedia of Type Strains, Phase III (KMG-III): the genomes of soil and plant-associated and newly described type strains.</title>
        <authorList>
            <person name="Whitman W."/>
        </authorList>
    </citation>
    <scope>NUCLEOTIDE SEQUENCE [LARGE SCALE GENOMIC DNA]</scope>
    <source>
        <strain evidence="1 2">CECT 3146</strain>
    </source>
</reference>
<dbReference type="AlphaFoldDB" id="A0A7W8B739"/>
<name>A0A7W8B739_STRST</name>
<dbReference type="Proteomes" id="UP000549009">
    <property type="component" value="Unassembled WGS sequence"/>
</dbReference>
<protein>
    <submittedName>
        <fullName evidence="1">Uncharacterized protein</fullName>
    </submittedName>
</protein>
<gene>
    <name evidence="1" type="ORF">FHS40_009177</name>
</gene>
<accession>A0A7W8B739</accession>
<dbReference type="EMBL" id="JACHJD010000060">
    <property type="protein sequence ID" value="MBB5110047.1"/>
    <property type="molecule type" value="Genomic_DNA"/>
</dbReference>
<feature type="non-terminal residue" evidence="1">
    <location>
        <position position="1"/>
    </location>
</feature>
<organism evidence="1 2">
    <name type="scientific">Streptomyces spectabilis</name>
    <dbReference type="NCBI Taxonomy" id="68270"/>
    <lineage>
        <taxon>Bacteria</taxon>
        <taxon>Bacillati</taxon>
        <taxon>Actinomycetota</taxon>
        <taxon>Actinomycetes</taxon>
        <taxon>Kitasatosporales</taxon>
        <taxon>Streptomycetaceae</taxon>
        <taxon>Streptomyces</taxon>
    </lineage>
</organism>
<proteinExistence type="predicted"/>
<keyword evidence="2" id="KW-1185">Reference proteome</keyword>
<evidence type="ECO:0000313" key="2">
    <source>
        <dbReference type="Proteomes" id="UP000549009"/>
    </source>
</evidence>
<evidence type="ECO:0000313" key="1">
    <source>
        <dbReference type="EMBL" id="MBB5110047.1"/>
    </source>
</evidence>